<dbReference type="EMBL" id="NKUJ01000083">
    <property type="protein sequence ID" value="RMJ14535.1"/>
    <property type="molecule type" value="Genomic_DNA"/>
</dbReference>
<accession>A0A3M2SBF8</accession>
<feature type="region of interest" description="Disordered" evidence="1">
    <location>
        <begin position="26"/>
        <end position="56"/>
    </location>
</feature>
<comment type="caution">
    <text evidence="2">The sequence shown here is derived from an EMBL/GenBank/DDBJ whole genome shotgun (WGS) entry which is preliminary data.</text>
</comment>
<reference evidence="2 3" key="1">
    <citation type="submission" date="2017-06" db="EMBL/GenBank/DDBJ databases">
        <title>Comparative genomic analysis of Ambrosia Fusariam Clade fungi.</title>
        <authorList>
            <person name="Stajich J.E."/>
            <person name="Carrillo J."/>
            <person name="Kijimoto T."/>
            <person name="Eskalen A."/>
            <person name="O'Donnell K."/>
            <person name="Kasson M."/>
        </authorList>
    </citation>
    <scope>NUCLEOTIDE SEQUENCE [LARGE SCALE GENOMIC DNA]</scope>
    <source>
        <strain evidence="2">UCR3666</strain>
    </source>
</reference>
<sequence length="229" mass="26434">MAFWNFDLSLLNSVRRSLGFIANEAEMAPSPTDQTPGPSIAGPPPPHGDQQEESPSRTWRIDFKFVSDRQGVERLGSVHSLVDWSAELELETWDLAGIMRDGLFLTQDNVREEEGRLLKDYWPEEESWGYTRSYTIVDSRWSGYLYVYAWDVRPVANFRLHHLTADKVEMARVEDEEENTVYCYDVEVPDCSANFIYDDMPMDGLWPWPKEECEVEGQPGQPCQPQEDS</sequence>
<name>A0A3M2SBF8_9HYPO</name>
<dbReference type="Proteomes" id="UP000277212">
    <property type="component" value="Unassembled WGS sequence"/>
</dbReference>
<evidence type="ECO:0000313" key="3">
    <source>
        <dbReference type="Proteomes" id="UP000277212"/>
    </source>
</evidence>
<evidence type="ECO:0000256" key="1">
    <source>
        <dbReference type="SAM" id="MobiDB-lite"/>
    </source>
</evidence>
<dbReference type="AlphaFoldDB" id="A0A3M2SBF8"/>
<organism evidence="2 3">
    <name type="scientific">Fusarium kuroshium</name>
    <dbReference type="NCBI Taxonomy" id="2010991"/>
    <lineage>
        <taxon>Eukaryota</taxon>
        <taxon>Fungi</taxon>
        <taxon>Dikarya</taxon>
        <taxon>Ascomycota</taxon>
        <taxon>Pezizomycotina</taxon>
        <taxon>Sordariomycetes</taxon>
        <taxon>Hypocreomycetidae</taxon>
        <taxon>Hypocreales</taxon>
        <taxon>Nectriaceae</taxon>
        <taxon>Fusarium</taxon>
        <taxon>Fusarium solani species complex</taxon>
    </lineage>
</organism>
<protein>
    <submittedName>
        <fullName evidence="2">Uncharacterized protein</fullName>
    </submittedName>
</protein>
<gene>
    <name evidence="2" type="ORF">CDV36_005802</name>
</gene>
<proteinExistence type="predicted"/>
<keyword evidence="3" id="KW-1185">Reference proteome</keyword>
<dbReference type="OrthoDB" id="4589291at2759"/>
<evidence type="ECO:0000313" key="2">
    <source>
        <dbReference type="EMBL" id="RMJ14535.1"/>
    </source>
</evidence>